<evidence type="ECO:0000259" key="8">
    <source>
        <dbReference type="Pfam" id="PF02687"/>
    </source>
</evidence>
<dbReference type="Proteomes" id="UP000004892">
    <property type="component" value="Unassembled WGS sequence"/>
</dbReference>
<sequence length="411" mass="46185">MNLELYIARRFLSGREKNAVSVPIIRIALVGVALGVCIMLFSIFIITGFKQEITNKLIGFSAHLNIGSYGNINSYASDKIQPSDTLLEGVHALPEVKELYVYVTKPAILKSKQEIHGVVLHGVDSTFKGDFFIENLKEGEFPDFHTVSPSNEILLSSLVANYLNLQVGDKVTAHFVQDPPRARVFRVKGIYDTGFNEYDGMFVLCDIRHLQRLNGWKEGEVSGIAVELTNMDMLSSAEQKIDELIPWENTDTFYKVTTIYDMMPQLFEWLDLLNTNVWVILILLVVVAGFNMVSGLLILILDKTSLIGILKALGYRDLKLRKLFLYISIGLIGKGMLWGNGLAFAIAGIQKYWHVVSLDPANYYMDTVPIHFNIGYVILLNLGVLFVSTLMLIVPTMLISKIKPIKAIRFE</sequence>
<feature type="domain" description="MacB-like periplasmic core" evidence="9">
    <location>
        <begin position="27"/>
        <end position="243"/>
    </location>
</feature>
<dbReference type="Pfam" id="PF12704">
    <property type="entry name" value="MacB_PCD"/>
    <property type="match status" value="1"/>
</dbReference>
<dbReference type="STRING" id="742817.HMPREF9449_02033"/>
<dbReference type="GO" id="GO:0098797">
    <property type="term" value="C:plasma membrane protein complex"/>
    <property type="evidence" value="ECO:0007669"/>
    <property type="project" value="TreeGrafter"/>
</dbReference>
<keyword evidence="4 7" id="KW-0812">Transmembrane</keyword>
<dbReference type="InterPro" id="IPR051447">
    <property type="entry name" value="Lipoprotein-release_system"/>
</dbReference>
<dbReference type="GeneID" id="98069592"/>
<reference evidence="10 11" key="1">
    <citation type="submission" date="2012-01" db="EMBL/GenBank/DDBJ databases">
        <title>The Genome Sequence of Odoribacter laneus YIT 12061.</title>
        <authorList>
            <consortium name="The Broad Institute Genome Sequencing Platform"/>
            <person name="Earl A."/>
            <person name="Ward D."/>
            <person name="Feldgarden M."/>
            <person name="Gevers D."/>
            <person name="Morotomi M."/>
            <person name="Young S.K."/>
            <person name="Zeng Q."/>
            <person name="Gargeya S."/>
            <person name="Fitzgerald M."/>
            <person name="Haas B."/>
            <person name="Abouelleil A."/>
            <person name="Alvarado L."/>
            <person name="Arachchi H.M."/>
            <person name="Berlin A."/>
            <person name="Chapman S.B."/>
            <person name="Gearin G."/>
            <person name="Goldberg J."/>
            <person name="Griggs A."/>
            <person name="Gujja S."/>
            <person name="Hansen M."/>
            <person name="Heiman D."/>
            <person name="Howarth C."/>
            <person name="Larimer J."/>
            <person name="Lui A."/>
            <person name="MacDonald P.J.P."/>
            <person name="McCowen C."/>
            <person name="Montmayeur A."/>
            <person name="Murphy C."/>
            <person name="Neiman D."/>
            <person name="Pearson M."/>
            <person name="Priest M."/>
            <person name="Roberts A."/>
            <person name="Saif S."/>
            <person name="Shea T."/>
            <person name="Sisk P."/>
            <person name="Stolte C."/>
            <person name="Sykes S."/>
            <person name="Wortman J."/>
            <person name="Nusbaum C."/>
            <person name="Birren B."/>
        </authorList>
    </citation>
    <scope>NUCLEOTIDE SEQUENCE [LARGE SCALE GENOMIC DNA]</scope>
    <source>
        <strain evidence="10 11">YIT 12061</strain>
    </source>
</reference>
<dbReference type="eggNOG" id="COG4591">
    <property type="taxonomic scope" value="Bacteria"/>
</dbReference>
<feature type="domain" description="ABC3 transporter permease C-terminal" evidence="8">
    <location>
        <begin position="279"/>
        <end position="404"/>
    </location>
</feature>
<dbReference type="RefSeq" id="WP_009137180.1">
    <property type="nucleotide sequence ID" value="NZ_JH594596.1"/>
</dbReference>
<dbReference type="PANTHER" id="PTHR30489:SF0">
    <property type="entry name" value="LIPOPROTEIN-RELEASING SYSTEM TRANSMEMBRANE PROTEIN LOLE"/>
    <property type="match status" value="1"/>
</dbReference>
<dbReference type="EMBL" id="ADMC01000025">
    <property type="protein sequence ID" value="EHP46416.1"/>
    <property type="molecule type" value="Genomic_DNA"/>
</dbReference>
<evidence type="ECO:0000256" key="5">
    <source>
        <dbReference type="ARBA" id="ARBA00022989"/>
    </source>
</evidence>
<dbReference type="Pfam" id="PF02687">
    <property type="entry name" value="FtsX"/>
    <property type="match status" value="1"/>
</dbReference>
<dbReference type="PATRIC" id="fig|742817.3.peg.2171"/>
<evidence type="ECO:0000313" key="10">
    <source>
        <dbReference type="EMBL" id="EHP46416.1"/>
    </source>
</evidence>
<feature type="transmembrane region" description="Helical" evidence="7">
    <location>
        <begin position="370"/>
        <end position="399"/>
    </location>
</feature>
<keyword evidence="5 7" id="KW-1133">Transmembrane helix</keyword>
<feature type="transmembrane region" description="Helical" evidence="7">
    <location>
        <begin position="323"/>
        <end position="350"/>
    </location>
</feature>
<accession>H1DJG1</accession>
<evidence type="ECO:0000256" key="3">
    <source>
        <dbReference type="ARBA" id="ARBA00022475"/>
    </source>
</evidence>
<evidence type="ECO:0000256" key="1">
    <source>
        <dbReference type="ARBA" id="ARBA00004651"/>
    </source>
</evidence>
<dbReference type="InterPro" id="IPR025857">
    <property type="entry name" value="MacB_PCD"/>
</dbReference>
<dbReference type="GO" id="GO:0044874">
    <property type="term" value="P:lipoprotein localization to outer membrane"/>
    <property type="evidence" value="ECO:0007669"/>
    <property type="project" value="TreeGrafter"/>
</dbReference>
<evidence type="ECO:0000256" key="2">
    <source>
        <dbReference type="ARBA" id="ARBA00005236"/>
    </source>
</evidence>
<gene>
    <name evidence="10" type="ORF">HMPREF9449_02033</name>
</gene>
<dbReference type="HOGENOM" id="CLU_000604_8_2_10"/>
<comment type="similarity">
    <text evidence="2">Belongs to the ABC-4 integral membrane protein family. LolC/E subfamily.</text>
</comment>
<evidence type="ECO:0008006" key="12">
    <source>
        <dbReference type="Google" id="ProtNLM"/>
    </source>
</evidence>
<organism evidence="10 11">
    <name type="scientific">Odoribacter laneus YIT 12061</name>
    <dbReference type="NCBI Taxonomy" id="742817"/>
    <lineage>
        <taxon>Bacteria</taxon>
        <taxon>Pseudomonadati</taxon>
        <taxon>Bacteroidota</taxon>
        <taxon>Bacteroidia</taxon>
        <taxon>Bacteroidales</taxon>
        <taxon>Odoribacteraceae</taxon>
        <taxon>Odoribacter</taxon>
    </lineage>
</organism>
<keyword evidence="3" id="KW-1003">Cell membrane</keyword>
<name>H1DJG1_9BACT</name>
<feature type="transmembrane region" description="Helical" evidence="7">
    <location>
        <begin position="20"/>
        <end position="46"/>
    </location>
</feature>
<keyword evidence="6 7" id="KW-0472">Membrane</keyword>
<evidence type="ECO:0000256" key="4">
    <source>
        <dbReference type="ARBA" id="ARBA00022692"/>
    </source>
</evidence>
<evidence type="ECO:0000259" key="9">
    <source>
        <dbReference type="Pfam" id="PF12704"/>
    </source>
</evidence>
<dbReference type="InterPro" id="IPR003838">
    <property type="entry name" value="ABC3_permease_C"/>
</dbReference>
<feature type="transmembrane region" description="Helical" evidence="7">
    <location>
        <begin position="277"/>
        <end position="302"/>
    </location>
</feature>
<dbReference type="PANTHER" id="PTHR30489">
    <property type="entry name" value="LIPOPROTEIN-RELEASING SYSTEM TRANSMEMBRANE PROTEIN LOLE"/>
    <property type="match status" value="1"/>
</dbReference>
<dbReference type="AlphaFoldDB" id="H1DJG1"/>
<proteinExistence type="inferred from homology"/>
<evidence type="ECO:0000256" key="7">
    <source>
        <dbReference type="SAM" id="Phobius"/>
    </source>
</evidence>
<comment type="caution">
    <text evidence="10">The sequence shown here is derived from an EMBL/GenBank/DDBJ whole genome shotgun (WGS) entry which is preliminary data.</text>
</comment>
<keyword evidence="11" id="KW-1185">Reference proteome</keyword>
<evidence type="ECO:0000256" key="6">
    <source>
        <dbReference type="ARBA" id="ARBA00023136"/>
    </source>
</evidence>
<evidence type="ECO:0000313" key="11">
    <source>
        <dbReference type="Proteomes" id="UP000004892"/>
    </source>
</evidence>
<protein>
    <recommendedName>
        <fullName evidence="12">ABC3 transporter permease protein domain-containing protein</fullName>
    </recommendedName>
</protein>
<comment type="subcellular location">
    <subcellularLocation>
        <location evidence="1">Cell membrane</location>
        <topology evidence="1">Multi-pass membrane protein</topology>
    </subcellularLocation>
</comment>